<evidence type="ECO:0000313" key="11">
    <source>
        <dbReference type="EMBL" id="KDR81573.1"/>
    </source>
</evidence>
<name>A0A067TRI1_GALM3</name>
<keyword evidence="5 8" id="KW-0472">Membrane</keyword>
<gene>
    <name evidence="11" type="ORF">GALMADRAFT_239602</name>
</gene>
<evidence type="ECO:0000259" key="10">
    <source>
        <dbReference type="Pfam" id="PF12949"/>
    </source>
</evidence>
<evidence type="ECO:0000256" key="7">
    <source>
        <dbReference type="SAM" id="MobiDB-lite"/>
    </source>
</evidence>
<feature type="compositionally biased region" description="Basic and acidic residues" evidence="7">
    <location>
        <begin position="297"/>
        <end position="306"/>
    </location>
</feature>
<dbReference type="Gene3D" id="1.10.10.1180">
    <property type="entry name" value="MAN1, winged-helix domain"/>
    <property type="match status" value="1"/>
</dbReference>
<keyword evidence="2" id="KW-0597">Phosphoprotein</keyword>
<dbReference type="GO" id="GO:0071763">
    <property type="term" value="P:nuclear membrane organization"/>
    <property type="evidence" value="ECO:0007669"/>
    <property type="project" value="TreeGrafter"/>
</dbReference>
<accession>A0A067TRI1</accession>
<feature type="region of interest" description="Disordered" evidence="7">
    <location>
        <begin position="81"/>
        <end position="324"/>
    </location>
</feature>
<feature type="compositionally biased region" description="Acidic residues" evidence="7">
    <location>
        <begin position="155"/>
        <end position="164"/>
    </location>
</feature>
<evidence type="ECO:0000256" key="3">
    <source>
        <dbReference type="ARBA" id="ARBA00022692"/>
    </source>
</evidence>
<keyword evidence="12" id="KW-1185">Reference proteome</keyword>
<evidence type="ECO:0000256" key="1">
    <source>
        <dbReference type="ARBA" id="ARBA00004540"/>
    </source>
</evidence>
<keyword evidence="4 8" id="KW-1133">Transmembrane helix</keyword>
<dbReference type="InterPro" id="IPR025856">
    <property type="entry name" value="HeH/LEM_domain"/>
</dbReference>
<evidence type="ECO:0000313" key="12">
    <source>
        <dbReference type="Proteomes" id="UP000027222"/>
    </source>
</evidence>
<evidence type="ECO:0000256" key="6">
    <source>
        <dbReference type="ARBA" id="ARBA00023242"/>
    </source>
</evidence>
<evidence type="ECO:0000256" key="8">
    <source>
        <dbReference type="SAM" id="Phobius"/>
    </source>
</evidence>
<dbReference type="GO" id="GO:0034399">
    <property type="term" value="C:nuclear periphery"/>
    <property type="evidence" value="ECO:0007669"/>
    <property type="project" value="TreeGrafter"/>
</dbReference>
<feature type="compositionally biased region" description="Acidic residues" evidence="7">
    <location>
        <begin position="307"/>
        <end position="316"/>
    </location>
</feature>
<feature type="domain" description="HeH/LEM" evidence="10">
    <location>
        <begin position="23"/>
        <end position="56"/>
    </location>
</feature>
<dbReference type="GO" id="GO:0005637">
    <property type="term" value="C:nuclear inner membrane"/>
    <property type="evidence" value="ECO:0007669"/>
    <property type="project" value="UniProtKB-SubCell"/>
</dbReference>
<evidence type="ECO:0000256" key="4">
    <source>
        <dbReference type="ARBA" id="ARBA00022989"/>
    </source>
</evidence>
<dbReference type="InterPro" id="IPR018996">
    <property type="entry name" value="Man1/Src1-like_C"/>
</dbReference>
<reference evidence="12" key="1">
    <citation type="journal article" date="2014" name="Proc. Natl. Acad. Sci. U.S.A.">
        <title>Extensive sampling of basidiomycete genomes demonstrates inadequacy of the white-rot/brown-rot paradigm for wood decay fungi.</title>
        <authorList>
            <person name="Riley R."/>
            <person name="Salamov A.A."/>
            <person name="Brown D.W."/>
            <person name="Nagy L.G."/>
            <person name="Floudas D."/>
            <person name="Held B.W."/>
            <person name="Levasseur A."/>
            <person name="Lombard V."/>
            <person name="Morin E."/>
            <person name="Otillar R."/>
            <person name="Lindquist E.A."/>
            <person name="Sun H."/>
            <person name="LaButti K.M."/>
            <person name="Schmutz J."/>
            <person name="Jabbour D."/>
            <person name="Luo H."/>
            <person name="Baker S.E."/>
            <person name="Pisabarro A.G."/>
            <person name="Walton J.D."/>
            <person name="Blanchette R.A."/>
            <person name="Henrissat B."/>
            <person name="Martin F."/>
            <person name="Cullen D."/>
            <person name="Hibbett D.S."/>
            <person name="Grigoriev I.V."/>
        </authorList>
    </citation>
    <scope>NUCLEOTIDE SEQUENCE [LARGE SCALE GENOMIC DNA]</scope>
    <source>
        <strain evidence="12">CBS 339.88</strain>
    </source>
</reference>
<feature type="compositionally biased region" description="Polar residues" evidence="7">
    <location>
        <begin position="234"/>
        <end position="251"/>
    </location>
</feature>
<dbReference type="Proteomes" id="UP000027222">
    <property type="component" value="Unassembled WGS sequence"/>
</dbReference>
<feature type="domain" description="Man1/Src1-like C-terminal" evidence="9">
    <location>
        <begin position="388"/>
        <end position="790"/>
    </location>
</feature>
<dbReference type="PANTHER" id="PTHR47808:SF2">
    <property type="entry name" value="LEM DOMAIN-CONTAINING PROTEIN 2"/>
    <property type="match status" value="1"/>
</dbReference>
<dbReference type="GO" id="GO:0003682">
    <property type="term" value="F:chromatin binding"/>
    <property type="evidence" value="ECO:0007669"/>
    <property type="project" value="InterPro"/>
</dbReference>
<evidence type="ECO:0000256" key="2">
    <source>
        <dbReference type="ARBA" id="ARBA00022553"/>
    </source>
</evidence>
<dbReference type="GO" id="GO:0005783">
    <property type="term" value="C:endoplasmic reticulum"/>
    <property type="evidence" value="ECO:0007669"/>
    <property type="project" value="TreeGrafter"/>
</dbReference>
<keyword evidence="3 8" id="KW-0812">Transmembrane</keyword>
<protein>
    <recommendedName>
        <fullName evidence="13">Man1/Src1 C-terminal domain-containing protein</fullName>
    </recommendedName>
</protein>
<dbReference type="HOGENOM" id="CLU_010838_1_0_1"/>
<feature type="compositionally biased region" description="Pro residues" evidence="7">
    <location>
        <begin position="259"/>
        <end position="274"/>
    </location>
</feature>
<proteinExistence type="predicted"/>
<dbReference type="Pfam" id="PF09402">
    <property type="entry name" value="MSC"/>
    <property type="match status" value="1"/>
</dbReference>
<dbReference type="CDD" id="cd12935">
    <property type="entry name" value="LEM_like"/>
    <property type="match status" value="1"/>
</dbReference>
<sequence length="805" mass="89226">MSRLSSAQVISLGEYLEPDFDPVTLTVSQLLGILGYHNIAYPTPYSKPKLVQVFNNEVKTRATKFKKERIKKENSIASEEGITDGITGQPLAKKGKAVPLTARRSSRRLSQVPKDEEESSPTRPEPPKRRRSSAQPALGGTSKRAAPPTQATLIEESEPEEEEELPVKKVGRTKKLTSAGQGRRVSHISGGEDSGWEDNNIFQSGAESSSPARPSPVRPRVSRTSAGPRKSRKSTSAPPQMIDSSSPTRPSNLPDHFPRSPPQSPFRPSLPPIPTYKFSVPPKSRFTPIREFTPVEPTKHEPKDEPQEMDELDAEPPGDNPVLESLENQAKDELSNAGLEIESLKDSESQIDDAISQIMAEGLEVATYSTSETSTPLHWVIRGAAWMIILATLVATYNYKIESSSIGFCDRGSNSNRALERISSKRASEEACRRSLLQLQNSTDHEQEINKLDCDLPPLLPLPRPDSCTPCPDHGTCSQFGVACDHGYLLKPNIVLSLIPVSPSFTSLTTSHVPQLTETFFKAVSLATDGLPGFGSVALPPRCVEDPQRKRHIGAMGKAIESRLAKERGKRICRGDPFNTSEPQEGAEAAAKWGVAETQLKEYYREKVSKASPKMLPHFDDTFNTAIQQLTQWGGVFVGESADGNRYIAHKTPEMSWQCILTVKSREVWVAWRTTVLASVLSILVIFGVRLRMTQKQKENRRIAGLVQVALDTLRNQELAHYVDPLTAPEPYLSSIQLRDLVLQEEHSVPTRRRLWEKVERVVESNANVRANLEEIEGGDEMRVWRWVGSSGRTPGRKELEGEVE</sequence>
<keyword evidence="6" id="KW-0539">Nucleus</keyword>
<dbReference type="STRING" id="685588.A0A067TRI1"/>
<dbReference type="OrthoDB" id="5376590at2759"/>
<organism evidence="11 12">
    <name type="scientific">Galerina marginata (strain CBS 339.88)</name>
    <dbReference type="NCBI Taxonomy" id="685588"/>
    <lineage>
        <taxon>Eukaryota</taxon>
        <taxon>Fungi</taxon>
        <taxon>Dikarya</taxon>
        <taxon>Basidiomycota</taxon>
        <taxon>Agaricomycotina</taxon>
        <taxon>Agaricomycetes</taxon>
        <taxon>Agaricomycetidae</taxon>
        <taxon>Agaricales</taxon>
        <taxon>Agaricineae</taxon>
        <taxon>Strophariaceae</taxon>
        <taxon>Galerina</taxon>
    </lineage>
</organism>
<comment type="subcellular location">
    <subcellularLocation>
        <location evidence="1">Nucleus inner membrane</location>
    </subcellularLocation>
</comment>
<dbReference type="AlphaFoldDB" id="A0A067TRI1"/>
<dbReference type="Pfam" id="PF12949">
    <property type="entry name" value="HeH"/>
    <property type="match status" value="1"/>
</dbReference>
<feature type="transmembrane region" description="Helical" evidence="8">
    <location>
        <begin position="669"/>
        <end position="691"/>
    </location>
</feature>
<dbReference type="EMBL" id="KL142370">
    <property type="protein sequence ID" value="KDR81573.1"/>
    <property type="molecule type" value="Genomic_DNA"/>
</dbReference>
<dbReference type="InterPro" id="IPR044780">
    <property type="entry name" value="Heh2/Src1"/>
</dbReference>
<evidence type="ECO:0000259" key="9">
    <source>
        <dbReference type="Pfam" id="PF09402"/>
    </source>
</evidence>
<evidence type="ECO:0008006" key="13">
    <source>
        <dbReference type="Google" id="ProtNLM"/>
    </source>
</evidence>
<dbReference type="InterPro" id="IPR041885">
    <property type="entry name" value="MAN1_winged_helix_dom"/>
</dbReference>
<dbReference type="PANTHER" id="PTHR47808">
    <property type="entry name" value="INNER NUCLEAR MEMBRANE PROTEIN HEH2-RELATED"/>
    <property type="match status" value="1"/>
</dbReference>
<evidence type="ECO:0000256" key="5">
    <source>
        <dbReference type="ARBA" id="ARBA00023136"/>
    </source>
</evidence>